<dbReference type="SMART" id="SM00564">
    <property type="entry name" value="PQQ"/>
    <property type="match status" value="4"/>
</dbReference>
<feature type="region of interest" description="Disordered" evidence="1">
    <location>
        <begin position="40"/>
        <end position="69"/>
    </location>
</feature>
<evidence type="ECO:0000256" key="1">
    <source>
        <dbReference type="SAM" id="MobiDB-lite"/>
    </source>
</evidence>
<proteinExistence type="predicted"/>
<dbReference type="RefSeq" id="WP_139229699.1">
    <property type="nucleotide sequence ID" value="NZ_FOYS01000002.1"/>
</dbReference>
<dbReference type="InterPro" id="IPR018391">
    <property type="entry name" value="PQQ_b-propeller_rpt"/>
</dbReference>
<evidence type="ECO:0000259" key="2">
    <source>
        <dbReference type="Pfam" id="PF13360"/>
    </source>
</evidence>
<dbReference type="InterPro" id="IPR015943">
    <property type="entry name" value="WD40/YVTN_repeat-like_dom_sf"/>
</dbReference>
<name>A0A1I6GVL6_9EURY</name>
<feature type="domain" description="Pyrrolo-quinoline quinone repeat" evidence="2">
    <location>
        <begin position="319"/>
        <end position="412"/>
    </location>
</feature>
<dbReference type="OrthoDB" id="8638at2157"/>
<feature type="domain" description="Pyrrolo-quinoline quinone repeat" evidence="2">
    <location>
        <begin position="64"/>
        <end position="160"/>
    </location>
</feature>
<dbReference type="SUPFAM" id="SSF50998">
    <property type="entry name" value="Quinoprotein alcohol dehydrogenase-like"/>
    <property type="match status" value="1"/>
</dbReference>
<evidence type="ECO:0000313" key="4">
    <source>
        <dbReference type="Proteomes" id="UP000243250"/>
    </source>
</evidence>
<accession>A0A1I6GVL6</accession>
<reference evidence="4" key="1">
    <citation type="submission" date="2016-10" db="EMBL/GenBank/DDBJ databases">
        <authorList>
            <person name="Varghese N."/>
            <person name="Submissions S."/>
        </authorList>
    </citation>
    <scope>NUCLEOTIDE SEQUENCE [LARGE SCALE GENOMIC DNA]</scope>
    <source>
        <strain evidence="4">CGMCC 1.8711</strain>
    </source>
</reference>
<evidence type="ECO:0000313" key="3">
    <source>
        <dbReference type="EMBL" id="SFR46232.1"/>
    </source>
</evidence>
<keyword evidence="4" id="KW-1185">Reference proteome</keyword>
<dbReference type="Gene3D" id="2.130.10.10">
    <property type="entry name" value="YVTN repeat-like/Quinoprotein amine dehydrogenase"/>
    <property type="match status" value="2"/>
</dbReference>
<dbReference type="Pfam" id="PF13360">
    <property type="entry name" value="PQQ_2"/>
    <property type="match status" value="2"/>
</dbReference>
<dbReference type="InterPro" id="IPR002372">
    <property type="entry name" value="PQQ_rpt_dom"/>
</dbReference>
<dbReference type="InterPro" id="IPR011047">
    <property type="entry name" value="Quinoprotein_ADH-like_sf"/>
</dbReference>
<feature type="compositionally biased region" description="Basic and acidic residues" evidence="1">
    <location>
        <begin position="60"/>
        <end position="69"/>
    </location>
</feature>
<dbReference type="PANTHER" id="PTHR34512">
    <property type="entry name" value="CELL SURFACE PROTEIN"/>
    <property type="match status" value="1"/>
</dbReference>
<dbReference type="AlphaFoldDB" id="A0A1I6GVL6"/>
<dbReference type="PROSITE" id="PS51257">
    <property type="entry name" value="PROKAR_LIPOPROTEIN"/>
    <property type="match status" value="1"/>
</dbReference>
<organism evidence="3 4">
    <name type="scientific">Halogeometricum limi</name>
    <dbReference type="NCBI Taxonomy" id="555875"/>
    <lineage>
        <taxon>Archaea</taxon>
        <taxon>Methanobacteriati</taxon>
        <taxon>Methanobacteriota</taxon>
        <taxon>Stenosarchaea group</taxon>
        <taxon>Halobacteria</taxon>
        <taxon>Halobacteriales</taxon>
        <taxon>Haloferacaceae</taxon>
        <taxon>Halogeometricum</taxon>
    </lineage>
</organism>
<dbReference type="PANTHER" id="PTHR34512:SF30">
    <property type="entry name" value="OUTER MEMBRANE PROTEIN ASSEMBLY FACTOR BAMB"/>
    <property type="match status" value="1"/>
</dbReference>
<gene>
    <name evidence="3" type="ORF">SAMN04488124_1591</name>
</gene>
<protein>
    <submittedName>
        <fullName evidence="3">PQQ-like domain-containing protein</fullName>
    </submittedName>
</protein>
<dbReference type="Proteomes" id="UP000243250">
    <property type="component" value="Unassembled WGS sequence"/>
</dbReference>
<dbReference type="EMBL" id="FOYS01000002">
    <property type="protein sequence ID" value="SFR46232.1"/>
    <property type="molecule type" value="Genomic_DNA"/>
</dbReference>
<sequence length="412" mass="43637">MPSRRDVLCGVGVAGVAGLAGCLGEDEFGAPETPTDEWWTARRDTRNTACAPDATPPDSEPERRWSRSFETETPVGILVSSDSVYAVRETGTDALSRDDGRWKWNTHGRDQTPARGLPRAATLAPDALYTADGRHLRAFDRDGTVRWQIAYPNTVGTSRIYGVLPTDDGVLLGDHGRLMAFDSNGNHRWTFGTNGADATYPGVAADGDSGTDLLLAAPGPLQSLSPPSDFGSLLGRSPGIEWVTNARGRPTWPVVTDEYVVVGDTDRAGGARTRGDLHVYRRDGTRVRSVPTEGGHSHLALTSDESAIVYGTGVGGDGEGTVTALELASGETRWTRDDLAVADWGTSLVVSGTTCLFAGATDDRSSRVHALDAATGETKWTLSMDAGTAESVVVAGTRVYVVTRAGVVAAYE</sequence>